<evidence type="ECO:0000256" key="1">
    <source>
        <dbReference type="PROSITE-ProRule" id="PRU00047"/>
    </source>
</evidence>
<evidence type="ECO:0000313" key="4">
    <source>
        <dbReference type="EMBL" id="CAC5378548.1"/>
    </source>
</evidence>
<feature type="compositionally biased region" description="Low complexity" evidence="2">
    <location>
        <begin position="423"/>
        <end position="436"/>
    </location>
</feature>
<feature type="region of interest" description="Disordered" evidence="2">
    <location>
        <begin position="1"/>
        <end position="34"/>
    </location>
</feature>
<keyword evidence="1" id="KW-0862">Zinc</keyword>
<dbReference type="InterPro" id="IPR036875">
    <property type="entry name" value="Znf_CCHC_sf"/>
</dbReference>
<evidence type="ECO:0000313" key="5">
    <source>
        <dbReference type="Proteomes" id="UP000507470"/>
    </source>
</evidence>
<dbReference type="AlphaFoldDB" id="A0A6J8B3S6"/>
<keyword evidence="1" id="KW-0479">Metal-binding</keyword>
<dbReference type="SUPFAM" id="SSF57756">
    <property type="entry name" value="Retrovirus zinc finger-like domains"/>
    <property type="match status" value="1"/>
</dbReference>
<protein>
    <recommendedName>
        <fullName evidence="3">CCHC-type domain-containing protein</fullName>
    </recommendedName>
</protein>
<dbReference type="GO" id="GO:0008270">
    <property type="term" value="F:zinc ion binding"/>
    <property type="evidence" value="ECO:0007669"/>
    <property type="project" value="UniProtKB-KW"/>
</dbReference>
<proteinExistence type="predicted"/>
<dbReference type="Gene3D" id="4.10.60.10">
    <property type="entry name" value="Zinc finger, CCHC-type"/>
    <property type="match status" value="1"/>
</dbReference>
<organism evidence="4 5">
    <name type="scientific">Mytilus coruscus</name>
    <name type="common">Sea mussel</name>
    <dbReference type="NCBI Taxonomy" id="42192"/>
    <lineage>
        <taxon>Eukaryota</taxon>
        <taxon>Metazoa</taxon>
        <taxon>Spiralia</taxon>
        <taxon>Lophotrochozoa</taxon>
        <taxon>Mollusca</taxon>
        <taxon>Bivalvia</taxon>
        <taxon>Autobranchia</taxon>
        <taxon>Pteriomorphia</taxon>
        <taxon>Mytilida</taxon>
        <taxon>Mytiloidea</taxon>
        <taxon>Mytilidae</taxon>
        <taxon>Mytilinae</taxon>
        <taxon>Mytilus</taxon>
    </lineage>
</organism>
<dbReference type="InterPro" id="IPR001878">
    <property type="entry name" value="Znf_CCHC"/>
</dbReference>
<dbReference type="SMART" id="SM00343">
    <property type="entry name" value="ZnF_C2HC"/>
    <property type="match status" value="1"/>
</dbReference>
<reference evidence="4 5" key="1">
    <citation type="submission" date="2020-06" db="EMBL/GenBank/DDBJ databases">
        <authorList>
            <person name="Li R."/>
            <person name="Bekaert M."/>
        </authorList>
    </citation>
    <scope>NUCLEOTIDE SEQUENCE [LARGE SCALE GENOMIC DNA]</scope>
    <source>
        <strain evidence="5">wild</strain>
    </source>
</reference>
<keyword evidence="5" id="KW-1185">Reference proteome</keyword>
<dbReference type="Proteomes" id="UP000507470">
    <property type="component" value="Unassembled WGS sequence"/>
</dbReference>
<feature type="compositionally biased region" description="Polar residues" evidence="2">
    <location>
        <begin position="457"/>
        <end position="466"/>
    </location>
</feature>
<keyword evidence="1" id="KW-0863">Zinc-finger</keyword>
<name>A0A6J8B3S6_MYTCO</name>
<feature type="region of interest" description="Disordered" evidence="2">
    <location>
        <begin position="423"/>
        <end position="466"/>
    </location>
</feature>
<dbReference type="EMBL" id="CACVKT020002575">
    <property type="protein sequence ID" value="CAC5378548.1"/>
    <property type="molecule type" value="Genomic_DNA"/>
</dbReference>
<accession>A0A6J8B3S6</accession>
<feature type="compositionally biased region" description="Low complexity" evidence="2">
    <location>
        <begin position="1"/>
        <end position="13"/>
    </location>
</feature>
<dbReference type="Pfam" id="PF00098">
    <property type="entry name" value="zf-CCHC"/>
    <property type="match status" value="1"/>
</dbReference>
<gene>
    <name evidence="4" type="ORF">MCOR_14735</name>
</gene>
<dbReference type="PROSITE" id="PS50158">
    <property type="entry name" value="ZF_CCHC"/>
    <property type="match status" value="1"/>
</dbReference>
<dbReference type="PANTHER" id="PTHR46888">
    <property type="entry name" value="ZINC KNUCKLE DOMAINCONTAINING PROTEIN-RELATED"/>
    <property type="match status" value="1"/>
</dbReference>
<dbReference type="GO" id="GO:0003676">
    <property type="term" value="F:nucleic acid binding"/>
    <property type="evidence" value="ECO:0007669"/>
    <property type="project" value="InterPro"/>
</dbReference>
<sequence>MSQNDNKNIINNNTERHLPSDNHSSFYNSSNVTSYSPGIQNEPFVHSTPRTVVDNLSNKGDLDNTSCYTNKGDLDRMYGPQTQSKQYKTDITSQDGFKINLSTRKQDTHSYEYYDISDSNVNPHAINHTNKNQNNQQDPYSHNQTIYRPHTTATVHFRENTSAQSDTGNFNNSQVHGQDMFAHGNNWGTYGGDKAYNQLREYGNNTVITNRKLKEPDVFDGQRTEWPEYICHFEQVAQWNNWSESEKAAQLAMSLRGIAQRVLSELTADALCHYDTLKTLLMQQYISGLGSAELKRHVQFAHPTTLDRAISLAVQFEAFEGAQIYPRKPKDLEELPVLALTNSKREVENRFQENSKIEKLEDSIRDVQLSLKQVIDKIDKTPNRPNNSGRPAHRNFRQKKVVNCYHCQKEGHYIRDCPDLQTGGSVSTPSVGSQSQEQSAFNNGQAADHLNYPGLHSTPTVQPTQI</sequence>
<evidence type="ECO:0000256" key="2">
    <source>
        <dbReference type="SAM" id="MobiDB-lite"/>
    </source>
</evidence>
<feature type="domain" description="CCHC-type" evidence="3">
    <location>
        <begin position="404"/>
        <end position="419"/>
    </location>
</feature>
<dbReference type="OrthoDB" id="6277121at2759"/>
<evidence type="ECO:0000259" key="3">
    <source>
        <dbReference type="PROSITE" id="PS50158"/>
    </source>
</evidence>
<feature type="compositionally biased region" description="Polar residues" evidence="2">
    <location>
        <begin position="21"/>
        <end position="34"/>
    </location>
</feature>
<dbReference type="PANTHER" id="PTHR46888:SF1">
    <property type="entry name" value="RIBONUCLEASE H"/>
    <property type="match status" value="1"/>
</dbReference>